<keyword evidence="2" id="KW-1185">Reference proteome</keyword>
<evidence type="ECO:0000313" key="1">
    <source>
        <dbReference type="EMBL" id="PQA93307.1"/>
    </source>
</evidence>
<dbReference type="EMBL" id="MUGO01000013">
    <property type="protein sequence ID" value="PQA93307.1"/>
    <property type="molecule type" value="Genomic_DNA"/>
</dbReference>
<name>A0A2S7KED1_9FLAO</name>
<protein>
    <submittedName>
        <fullName evidence="1">Uncharacterized protein</fullName>
    </submittedName>
</protein>
<comment type="caution">
    <text evidence="1">The sequence shown here is derived from an EMBL/GenBank/DDBJ whole genome shotgun (WGS) entry which is preliminary data.</text>
</comment>
<organism evidence="1 2">
    <name type="scientific">Chryseobacterium piscicola</name>
    <dbReference type="NCBI Taxonomy" id="551459"/>
    <lineage>
        <taxon>Bacteria</taxon>
        <taxon>Pseudomonadati</taxon>
        <taxon>Bacteroidota</taxon>
        <taxon>Flavobacteriia</taxon>
        <taxon>Flavobacteriales</taxon>
        <taxon>Weeksellaceae</taxon>
        <taxon>Chryseobacterium group</taxon>
        <taxon>Chryseobacterium</taxon>
    </lineage>
</organism>
<dbReference type="Proteomes" id="UP000238314">
    <property type="component" value="Unassembled WGS sequence"/>
</dbReference>
<proteinExistence type="predicted"/>
<reference evidence="1 2" key="1">
    <citation type="submission" date="2016-11" db="EMBL/GenBank/DDBJ databases">
        <title>Whole genomes of Flavobacteriaceae.</title>
        <authorList>
            <person name="Stine C."/>
            <person name="Li C."/>
            <person name="Tadesse D."/>
        </authorList>
    </citation>
    <scope>NUCLEOTIDE SEQUENCE [LARGE SCALE GENOMIC DNA]</scope>
    <source>
        <strain evidence="1 2">DSM 21068</strain>
    </source>
</reference>
<dbReference type="AlphaFoldDB" id="A0A2S7KED1"/>
<accession>A0A2S7KED1</accession>
<sequence length="177" mass="20161">MSRNYERQAKAADDTASNDLFYESYDSISKLSDFEKENYKVIKLKKDSLILLDVVSKINVEAGAYFQKNYDDTLSWAIKKPDNTSIFLHSYDTADDLMTNFKAVKRKFNLQDFDIKVDDKDSKFVSYSFKNKGKKTNGCALLASGQGHFTALEIESNILSKDELQMKAFSLIAQIAK</sequence>
<evidence type="ECO:0000313" key="2">
    <source>
        <dbReference type="Proteomes" id="UP000238314"/>
    </source>
</evidence>
<gene>
    <name evidence="1" type="ORF">B0A70_09095</name>
</gene>